<organism evidence="1 2">
    <name type="scientific">Purpureocillium lilacinum</name>
    <name type="common">Paecilomyces lilacinus</name>
    <dbReference type="NCBI Taxonomy" id="33203"/>
    <lineage>
        <taxon>Eukaryota</taxon>
        <taxon>Fungi</taxon>
        <taxon>Dikarya</taxon>
        <taxon>Ascomycota</taxon>
        <taxon>Pezizomycotina</taxon>
        <taxon>Sordariomycetes</taxon>
        <taxon>Hypocreomycetidae</taxon>
        <taxon>Hypocreales</taxon>
        <taxon>Ophiocordycipitaceae</taxon>
        <taxon>Purpureocillium</taxon>
    </lineage>
</organism>
<evidence type="ECO:0000313" key="1">
    <source>
        <dbReference type="EMBL" id="PWI72515.1"/>
    </source>
</evidence>
<sequence>MSSKIPYRLTVTPSAWVHPLSPSVEPGLILAIFYIASSPRLPSPDGVNDGATVGDGSPYVGLLYRSEEAGWLLGEDEIQDMSQMPVGSPQAVWFQWVGPDRSVLWTIFWTSAEQPYWTESRIELP</sequence>
<comment type="caution">
    <text evidence="1">The sequence shown here is derived from an EMBL/GenBank/DDBJ whole genome shotgun (WGS) entry which is preliminary data.</text>
</comment>
<accession>A0A2U3EDB9</accession>
<protein>
    <submittedName>
        <fullName evidence="1">Uncharacterized protein</fullName>
    </submittedName>
</protein>
<evidence type="ECO:0000313" key="2">
    <source>
        <dbReference type="Proteomes" id="UP000245956"/>
    </source>
</evidence>
<dbReference type="Proteomes" id="UP000245956">
    <property type="component" value="Unassembled WGS sequence"/>
</dbReference>
<gene>
    <name evidence="1" type="ORF">PCL_11138</name>
</gene>
<reference evidence="1 2" key="1">
    <citation type="journal article" date="2016" name="Front. Microbiol.">
        <title>Genome and transcriptome sequences reveal the specific parasitism of the nematophagous Purpureocillium lilacinum 36-1.</title>
        <authorList>
            <person name="Xie J."/>
            <person name="Li S."/>
            <person name="Mo C."/>
            <person name="Xiao X."/>
            <person name="Peng D."/>
            <person name="Wang G."/>
            <person name="Xiao Y."/>
        </authorList>
    </citation>
    <scope>NUCLEOTIDE SEQUENCE [LARGE SCALE GENOMIC DNA]</scope>
    <source>
        <strain evidence="1 2">36-1</strain>
    </source>
</reference>
<dbReference type="EMBL" id="LCWV01000006">
    <property type="protein sequence ID" value="PWI72515.1"/>
    <property type="molecule type" value="Genomic_DNA"/>
</dbReference>
<proteinExistence type="predicted"/>
<name>A0A2U3EDB9_PURLI</name>
<dbReference type="AlphaFoldDB" id="A0A2U3EDB9"/>